<reference evidence="2 4" key="2">
    <citation type="submission" date="2018-06" db="EMBL/GenBank/DDBJ databases">
        <authorList>
            <consortium name="Pathogen Informatics"/>
            <person name="Doyle S."/>
        </authorList>
    </citation>
    <scope>NUCLEOTIDE SEQUENCE [LARGE SCALE GENOMIC DNA]</scope>
    <source>
        <strain evidence="2 4">NCTC13832</strain>
    </source>
</reference>
<dbReference type="Proteomes" id="UP000032366">
    <property type="component" value="Unassembled WGS sequence"/>
</dbReference>
<dbReference type="EMBL" id="JXWY01000175">
    <property type="protein sequence ID" value="KIX89774.1"/>
    <property type="molecule type" value="Genomic_DNA"/>
</dbReference>
<reference evidence="1 3" key="1">
    <citation type="submission" date="2015-01" db="EMBL/GenBank/DDBJ databases">
        <authorList>
            <person name="Guo J."/>
        </authorList>
    </citation>
    <scope>NUCLEOTIDE SEQUENCE [LARGE SCALE GENOMIC DNA]</scope>
    <source>
        <strain evidence="1 3">DSM 22147</strain>
    </source>
</reference>
<sequence>MWELTKIRADYEGWWLFDDWPEHIIERQSFTTYDAFVEGYEAAIKQAMKHYDNHVVGKHNIYAFYNNCDMNYCEDCGEDLQIFYSFIVLKNKEIYLNTPLIN</sequence>
<dbReference type="AlphaFoldDB" id="A0A0D6XLS6"/>
<dbReference type="InterPro" id="IPR010434">
    <property type="entry name" value="DUF1033"/>
</dbReference>
<evidence type="ECO:0000313" key="2">
    <source>
        <dbReference type="EMBL" id="SUM57676.1"/>
    </source>
</evidence>
<name>A0A0D6XLS6_9STAP</name>
<evidence type="ECO:0000313" key="4">
    <source>
        <dbReference type="Proteomes" id="UP000254100"/>
    </source>
</evidence>
<dbReference type="RefSeq" id="WP_044361752.1">
    <property type="nucleotide sequence ID" value="NZ_JXWY01000175.1"/>
</dbReference>
<evidence type="ECO:0000313" key="3">
    <source>
        <dbReference type="Proteomes" id="UP000032366"/>
    </source>
</evidence>
<dbReference type="Proteomes" id="UP000254100">
    <property type="component" value="Unassembled WGS sequence"/>
</dbReference>
<dbReference type="STRING" id="569857.TP70_11480"/>
<evidence type="ECO:0000313" key="1">
    <source>
        <dbReference type="EMBL" id="KIX89774.1"/>
    </source>
</evidence>
<dbReference type="EMBL" id="UHDT01000001">
    <property type="protein sequence ID" value="SUM57676.1"/>
    <property type="molecule type" value="Genomic_DNA"/>
</dbReference>
<gene>
    <name evidence="2" type="ORF">NCTC13832_01362</name>
    <name evidence="1" type="ORF">TP70_11480</name>
</gene>
<organism evidence="2 4">
    <name type="scientific">Staphylococcus microti</name>
    <dbReference type="NCBI Taxonomy" id="569857"/>
    <lineage>
        <taxon>Bacteria</taxon>
        <taxon>Bacillati</taxon>
        <taxon>Bacillota</taxon>
        <taxon>Bacilli</taxon>
        <taxon>Bacillales</taxon>
        <taxon>Staphylococcaceae</taxon>
        <taxon>Staphylococcus</taxon>
    </lineage>
</organism>
<keyword evidence="3" id="KW-1185">Reference proteome</keyword>
<protein>
    <submittedName>
        <fullName evidence="2">DNA binding protein</fullName>
    </submittedName>
</protein>
<proteinExistence type="predicted"/>
<dbReference type="OrthoDB" id="2389779at2"/>
<dbReference type="Pfam" id="PF06279">
    <property type="entry name" value="DUF1033"/>
    <property type="match status" value="1"/>
</dbReference>
<accession>A0A0D6XLS6</accession>